<evidence type="ECO:0000313" key="2">
    <source>
        <dbReference type="EMBL" id="CZY41708.1"/>
    </source>
</evidence>
<dbReference type="InterPro" id="IPR015927">
    <property type="entry name" value="Peptidase_S24_S26A/B/C"/>
</dbReference>
<keyword evidence="2" id="KW-0378">Hydrolase</keyword>
<reference evidence="2 3" key="1">
    <citation type="submission" date="2016-03" db="EMBL/GenBank/DDBJ databases">
        <authorList>
            <consortium name="Pathogen Informatics"/>
        </authorList>
    </citation>
    <scope>NUCLEOTIDE SEQUENCE [LARGE SCALE GENOMIC DNA]</scope>
    <source>
        <strain evidence="3">e1424</strain>
    </source>
</reference>
<accession>A0A822X705</accession>
<dbReference type="SUPFAM" id="SSF51306">
    <property type="entry name" value="LexA/Signal peptidase"/>
    <property type="match status" value="1"/>
</dbReference>
<evidence type="ECO:0000313" key="3">
    <source>
        <dbReference type="Proteomes" id="UP000076205"/>
    </source>
</evidence>
<comment type="caution">
    <text evidence="2">The sequence shown here is derived from an EMBL/GenBank/DDBJ whole genome shotgun (WGS) entry which is preliminary data.</text>
</comment>
<feature type="domain" description="Peptidase S24/S26A/S26B/S26C" evidence="1">
    <location>
        <begin position="1"/>
        <end position="77"/>
    </location>
</feature>
<proteinExistence type="predicted"/>
<evidence type="ECO:0000259" key="1">
    <source>
        <dbReference type="Pfam" id="PF00717"/>
    </source>
</evidence>
<dbReference type="EC" id="3.4.21.-" evidence="2"/>
<dbReference type="Gene3D" id="2.10.109.10">
    <property type="entry name" value="Umud Fragment, subunit A"/>
    <property type="match status" value="1"/>
</dbReference>
<name>A0A822X705_9ENTR</name>
<gene>
    <name evidence="2" type="primary">umuD_3</name>
    <name evidence="2" type="ORF">SAMEA2273352_04918</name>
</gene>
<dbReference type="EMBL" id="FJYW01000021">
    <property type="protein sequence ID" value="CZY41708.1"/>
    <property type="molecule type" value="Genomic_DNA"/>
</dbReference>
<dbReference type="RefSeq" id="WP_052145497.1">
    <property type="nucleotide sequence ID" value="NZ_FJYW01000021.1"/>
</dbReference>
<dbReference type="Pfam" id="PF00717">
    <property type="entry name" value="Peptidase_S24"/>
    <property type="match status" value="1"/>
</dbReference>
<protein>
    <submittedName>
        <fullName evidence="2">DNA repair protein</fullName>
        <ecNumber evidence="2">3.4.21.-</ecNumber>
    </submittedName>
</protein>
<organism evidence="2 3">
    <name type="scientific">Enterobacter hormaechei</name>
    <dbReference type="NCBI Taxonomy" id="158836"/>
    <lineage>
        <taxon>Bacteria</taxon>
        <taxon>Pseudomonadati</taxon>
        <taxon>Pseudomonadota</taxon>
        <taxon>Gammaproteobacteria</taxon>
        <taxon>Enterobacterales</taxon>
        <taxon>Enterobacteriaceae</taxon>
        <taxon>Enterobacter</taxon>
        <taxon>Enterobacter cloacae complex</taxon>
    </lineage>
</organism>
<dbReference type="Proteomes" id="UP000076205">
    <property type="component" value="Unassembled WGS sequence"/>
</dbReference>
<dbReference type="GO" id="GO:0016787">
    <property type="term" value="F:hydrolase activity"/>
    <property type="evidence" value="ECO:0007669"/>
    <property type="project" value="UniProtKB-KW"/>
</dbReference>
<sequence>MGFPSPATDYQENRLSLDQHCNTGAPGVFFFRSDTYSFREGIKPGALLIVDFGGTPVDGSLVLCVLEQEFRIMRLRLHPKRCLQELDKLDNLRAIPDDDEDGLEVRGVITHIVTDARGRLRKRNLWSLPFLQHRF</sequence>
<dbReference type="InterPro" id="IPR036286">
    <property type="entry name" value="LexA/Signal_pep-like_sf"/>
</dbReference>
<dbReference type="AlphaFoldDB" id="A0A822X705"/>